<feature type="chain" id="PRO_5003711839" evidence="3">
    <location>
        <begin position="23"/>
        <end position="2486"/>
    </location>
</feature>
<evidence type="ECO:0000313" key="4">
    <source>
        <dbReference type="EMBL" id="EAS00772.1"/>
    </source>
</evidence>
<feature type="compositionally biased region" description="Low complexity" evidence="1">
    <location>
        <begin position="2013"/>
        <end position="2028"/>
    </location>
</feature>
<dbReference type="HOGENOM" id="CLU_227897_0_0_1"/>
<feature type="compositionally biased region" description="Low complexity" evidence="1">
    <location>
        <begin position="1915"/>
        <end position="1925"/>
    </location>
</feature>
<feature type="region of interest" description="Disordered" evidence="1">
    <location>
        <begin position="1873"/>
        <end position="2033"/>
    </location>
</feature>
<keyword evidence="2" id="KW-1133">Transmembrane helix</keyword>
<feature type="compositionally biased region" description="Low complexity" evidence="1">
    <location>
        <begin position="2216"/>
        <end position="2230"/>
    </location>
</feature>
<sequence length="2486" mass="276073">MIFLKFIIRLILAIQYIRLVTSYCTQDKQFVQRSDTFVQLVFKYNQFLNVLVAQSDNSQQLTATSSLFQGLVINDCRVIQNGCSIQEQPSCPNDIFNTFPCSISGSTITLQPWQISSLKTYTFMTLYIQVDFKSSLSIKPPQQYDIQYNYSFTSSSQNTCTTSYIISPSRPASLSMSFQTPTTQQVVSSSAPIQISYTPQFDTSSDSLQIMINQQQFNLDFSSTFTSQQIWAYTRAVFNPTGPTVMSTQNCILDQLSQNRYYCLQFNLNSQFVFKQNQAYTILFYNLNYPFHPLGFADVQFKVMQSQNACEQGTVIASSAFMPTNFKPQTGLLTLKSIQFCIDVNNCQATGQVLANYKTVSITIQNPTLLATGTRLDLIFNMDFILFASSDNNRAVQISFASSGPSLTGSFSLNQPASNQMLASFTLARSYIPANDITITISNAFMGFDTKNTYAFYLNAICSSSLSSNPSTPTPQYQMNYSSLSLNNNVFKTLSIDGSIPFQIGQSSNYNFNIIPSNSFTSSQMQITITFPSNTYKFLTATNPCYAVTLNGSIQIDQSKITETKRDSTSGTVILQIAFPTPQTITSYSVSICSVQNPMVTGSSGNIQVAANYGSNNFLTENGSVSTTISPAPFATGTSVAPKDNKIMQTMASNGYTFTLNLPVQQKAQNTLKIVFPNYLANSITFSSSSVTFNNQQTNQQPNIYWQGQLASDVTTAITITFTGYNPPLTQTNYVFKATMYDSNGNPQLSSDITLSTAAYTPATCGQILNNRSSKQNGDSTDYTFTINTNYFMDPSLNFFMRIQLDPTQAVTNLNVQEISKNLKGLTSTQTNDGAANNYIDITASQGNSFQYISGYNAQFIFKIQTITNYRSTKPITGLQIISGISAKSLGCTQTYSWNDNIVKPLSQNSVSITNIDKQYFEQQATYSFKIQLDIAIPQNGYFDIVGSQNFPTTVQINSNPASMFTFTPLTNPSSKIRITCIQQSCTTFTLIINPISNPNYASFLNGNTPILTSISTYDQAASDYLIQSVQFSLNSLNYFNQCYTSQPYKSFCKDCQNSNQNYCTSCYSGSIFNGQTYNLLDTINNVCVSTCPTISYNNGASQCVKCINNCATCTSATTCQSCVSPYQLQDTTCQQNCNPTYYSDSNRVCQKCDQTKCLNCQGSSTNCLSCQPGFGLITVSGQSSCVNCSQTPGYYDKKDNSGTCGICNPLCTQCSGNANNCSACVQISNGQAVYFNPIANTCTTSCERDGYNLLKQGNTYVCGVCTNSCNTCKNQSSYCTSCSSPLYLLQNKCITKSEITDGFYPNDAQHTADSCSSVCTKCVSSQICTSCIPNFFMVAGQCLSQCPNNLPVPDGSGGCKEDTSSKVSNIQDDNKVVPFPMLLASIAFCISIYFSKYEYHATFVPGCVVGFCSLFEWISWIALIATASDYSGMQSAAAVLALLGFLFLYIINIIQFIMMKKYIETDTVFMEWVLNNHKNKVCFTIIKYASLIISFKATRIIFSKYFNQGFFKAKLNSIDLFSPFNKLAIVSVLMNSSLIIISSAIATYTYAKQTQGFFLGLDSLIVTIMMIIFMIWDSLKKKDFFEEPVDLNQTFSQRFLPFDQSYMDRLHSKVLENSARMNRGESNSSLVDFKENKKVTVHEGLQKPLQQVLDPSEMSANASIDKNVLKNSENGAFYLIQDHLYESYKPGPNGGKRHFEKKHIAPQFDYSKYNPIQEHSNEDELDDDDERMDLKNRQGQMMFDQSGLVKESNMENQRASKGKRNSPGGGQYGNQYQDEEEPVPQKPNTRHTVYYNENVQGMLNSVSTKGANNSQLQNQEGVSIGVNMNQEEDEENRELRQRLYSKPSDIMNGDQSNPSAVAAAMMMRQSYSPKQSNLYENQKTSKTEGNRQSIKNNSTLNNSPSSKSKKKTSPSRSRSISPSLAKIEDKKMKKSTSPKKQKSQNSDEENNMRNSQTSNKSAKSNKSKKSQKKGKGNDDDNMLFYFAHPVDGDQALPPNQANKNSQKKKENNNQNKNNGGSKGNQNEQSDDNKVERIMPIEENLDEPLAEQKQVQPKYDLANQMKMKGPYNNDRIKSNKGGLMGVENEDDPEDLQNRSKGLNYQGSQDIDRNIYDSSESVRTAEEADMNYNEVSPSDFNVLNQRYEEDFFAIQLQQQIQRQQQLSGNNLMINPDIQSIQMGSVIQSPNNQLLSSQQAQLMGGSVQQRPPLILANSNSNISIANPKTTKSAGGGKKKSKSKTRSSSKNHPNLSSQNNPFNHAVIHQGLMTPSSGSVQGMRSGQGFMQQDIDPMTQKDSPVGSHRTGRGADVYHSSHSRNIRPNSQDQSDGFMRSNTQNMYHTSNSKTGNPMASKVSGGGSRMGNISPSNSNQVITYKVPQTDINKLKSLEKIYLQRLEIQGNNNAQSSNKKPKKNKQQHSGNVADFNNDFDQNSVHSSQMHNMNGFFKPDSRQARDTSDIHAPSAILMEDPNSMVIADFGDDIYKD</sequence>
<feature type="compositionally biased region" description="Low complexity" evidence="1">
    <location>
        <begin position="1896"/>
        <end position="1907"/>
    </location>
</feature>
<dbReference type="EMBL" id="GG662608">
    <property type="protein sequence ID" value="EAS00772.1"/>
    <property type="molecule type" value="Genomic_DNA"/>
</dbReference>
<feature type="compositionally biased region" description="Polar residues" evidence="1">
    <location>
        <begin position="2098"/>
        <end position="2108"/>
    </location>
</feature>
<dbReference type="InParanoid" id="I7LW37"/>
<feature type="compositionally biased region" description="Polar residues" evidence="1">
    <location>
        <begin position="2248"/>
        <end position="2259"/>
    </location>
</feature>
<feature type="compositionally biased region" description="Polar residues" evidence="1">
    <location>
        <begin position="1873"/>
        <end position="1883"/>
    </location>
</feature>
<dbReference type="GeneID" id="7829308"/>
<dbReference type="Proteomes" id="UP000009168">
    <property type="component" value="Unassembled WGS sequence"/>
</dbReference>
<keyword evidence="5" id="KW-1185">Reference proteome</keyword>
<evidence type="ECO:0000313" key="5">
    <source>
        <dbReference type="Proteomes" id="UP000009168"/>
    </source>
</evidence>
<feature type="transmembrane region" description="Helical" evidence="2">
    <location>
        <begin position="1528"/>
        <end position="1552"/>
    </location>
</feature>
<proteinExistence type="predicted"/>
<dbReference type="OrthoDB" id="18487at2759"/>
<feature type="region of interest" description="Disordered" evidence="1">
    <location>
        <begin position="2216"/>
        <end position="2259"/>
    </location>
</feature>
<evidence type="ECO:0000256" key="1">
    <source>
        <dbReference type="SAM" id="MobiDB-lite"/>
    </source>
</evidence>
<feature type="transmembrane region" description="Helical" evidence="2">
    <location>
        <begin position="1558"/>
        <end position="1577"/>
    </location>
</feature>
<feature type="region of interest" description="Disordered" evidence="1">
    <location>
        <begin position="1741"/>
        <end position="1790"/>
    </location>
</feature>
<keyword evidence="3" id="KW-0732">Signal</keyword>
<evidence type="ECO:0000256" key="3">
    <source>
        <dbReference type="SAM" id="SignalP"/>
    </source>
</evidence>
<dbReference type="SUPFAM" id="SSF57184">
    <property type="entry name" value="Growth factor receptor domain"/>
    <property type="match status" value="2"/>
</dbReference>
<dbReference type="SMART" id="SM00261">
    <property type="entry name" value="FU"/>
    <property type="match status" value="6"/>
</dbReference>
<dbReference type="InterPro" id="IPR009030">
    <property type="entry name" value="Growth_fac_rcpt_cys_sf"/>
</dbReference>
<feature type="region of interest" description="Disordered" evidence="1">
    <location>
        <begin position="2062"/>
        <end position="2110"/>
    </location>
</feature>
<feature type="signal peptide" evidence="3">
    <location>
        <begin position="1"/>
        <end position="22"/>
    </location>
</feature>
<dbReference type="RefSeq" id="XP_001021017.1">
    <property type="nucleotide sequence ID" value="XM_001021017.1"/>
</dbReference>
<keyword evidence="2 4" id="KW-0812">Transmembrane</keyword>
<feature type="region of interest" description="Disordered" evidence="1">
    <location>
        <begin position="1709"/>
        <end position="1729"/>
    </location>
</feature>
<feature type="compositionally biased region" description="Polar residues" evidence="1">
    <location>
        <begin position="2320"/>
        <end position="2350"/>
    </location>
</feature>
<accession>I7LW37</accession>
<dbReference type="KEGG" id="tet:TTHERM_00305400"/>
<dbReference type="PANTHER" id="PTHR23275">
    <property type="entry name" value="CABRIOLET.-RELATED"/>
    <property type="match status" value="1"/>
</dbReference>
<feature type="transmembrane region" description="Helical" evidence="2">
    <location>
        <begin position="1377"/>
        <end position="1395"/>
    </location>
</feature>
<name>I7LW37_TETTS</name>
<protein>
    <submittedName>
        <fullName evidence="4">Transmembrane protein, putative</fullName>
    </submittedName>
</protein>
<feature type="compositionally biased region" description="Basic residues" evidence="1">
    <location>
        <begin position="1933"/>
        <end position="1943"/>
    </location>
</feature>
<gene>
    <name evidence="4" type="ORF">TTHERM_00305400</name>
</gene>
<dbReference type="CDD" id="cd00064">
    <property type="entry name" value="FU"/>
    <property type="match status" value="4"/>
</dbReference>
<feature type="region of interest" description="Disordered" evidence="1">
    <location>
        <begin position="2289"/>
        <end position="2370"/>
    </location>
</feature>
<feature type="compositionally biased region" description="Basic residues" evidence="1">
    <location>
        <begin position="1964"/>
        <end position="1975"/>
    </location>
</feature>
<dbReference type="Gene3D" id="2.10.220.10">
    <property type="entry name" value="Hormone Receptor, Insulin-like Growth Factor Receptor 1, Chain A, domain 2"/>
    <property type="match status" value="3"/>
</dbReference>
<feature type="compositionally biased region" description="Basic residues" evidence="1">
    <location>
        <begin position="2234"/>
        <end position="2246"/>
    </location>
</feature>
<organism evidence="4 5">
    <name type="scientific">Tetrahymena thermophila (strain SB210)</name>
    <dbReference type="NCBI Taxonomy" id="312017"/>
    <lineage>
        <taxon>Eukaryota</taxon>
        <taxon>Sar</taxon>
        <taxon>Alveolata</taxon>
        <taxon>Ciliophora</taxon>
        <taxon>Intramacronucleata</taxon>
        <taxon>Oligohymenophorea</taxon>
        <taxon>Hymenostomatida</taxon>
        <taxon>Tetrahymenina</taxon>
        <taxon>Tetrahymenidae</taxon>
        <taxon>Tetrahymena</taxon>
    </lineage>
</organism>
<dbReference type="PANTHER" id="PTHR23275:SF100">
    <property type="entry name" value="EGF-LIKE DOMAIN-CONTAINING PROTEIN"/>
    <property type="match status" value="1"/>
</dbReference>
<dbReference type="InterPro" id="IPR052798">
    <property type="entry name" value="Giardia_VSA"/>
</dbReference>
<feature type="transmembrane region" description="Helical" evidence="2">
    <location>
        <begin position="1402"/>
        <end position="1424"/>
    </location>
</feature>
<keyword evidence="2" id="KW-0472">Membrane</keyword>
<reference evidence="5" key="1">
    <citation type="journal article" date="2006" name="PLoS Biol.">
        <title>Macronuclear genome sequence of the ciliate Tetrahymena thermophila, a model eukaryote.</title>
        <authorList>
            <person name="Eisen J.A."/>
            <person name="Coyne R.S."/>
            <person name="Wu M."/>
            <person name="Wu D."/>
            <person name="Thiagarajan M."/>
            <person name="Wortman J.R."/>
            <person name="Badger J.H."/>
            <person name="Ren Q."/>
            <person name="Amedeo P."/>
            <person name="Jones K.M."/>
            <person name="Tallon L.J."/>
            <person name="Delcher A.L."/>
            <person name="Salzberg S.L."/>
            <person name="Silva J.C."/>
            <person name="Haas B.J."/>
            <person name="Majoros W.H."/>
            <person name="Farzad M."/>
            <person name="Carlton J.M."/>
            <person name="Smith R.K. Jr."/>
            <person name="Garg J."/>
            <person name="Pearlman R.E."/>
            <person name="Karrer K.M."/>
            <person name="Sun L."/>
            <person name="Manning G."/>
            <person name="Elde N.C."/>
            <person name="Turkewitz A.P."/>
            <person name="Asai D.J."/>
            <person name="Wilkes D.E."/>
            <person name="Wang Y."/>
            <person name="Cai H."/>
            <person name="Collins K."/>
            <person name="Stewart B.A."/>
            <person name="Lee S.R."/>
            <person name="Wilamowska K."/>
            <person name="Weinberg Z."/>
            <person name="Ruzzo W.L."/>
            <person name="Wloga D."/>
            <person name="Gaertig J."/>
            <person name="Frankel J."/>
            <person name="Tsao C.-C."/>
            <person name="Gorovsky M.A."/>
            <person name="Keeling P.J."/>
            <person name="Waller R.F."/>
            <person name="Patron N.J."/>
            <person name="Cherry J.M."/>
            <person name="Stover N.A."/>
            <person name="Krieger C.J."/>
            <person name="del Toro C."/>
            <person name="Ryder H.F."/>
            <person name="Williamson S.C."/>
            <person name="Barbeau R.A."/>
            <person name="Hamilton E.P."/>
            <person name="Orias E."/>
        </authorList>
    </citation>
    <scope>NUCLEOTIDE SEQUENCE [LARGE SCALE GENOMIC DNA]</scope>
    <source>
        <strain evidence="5">SB210</strain>
    </source>
</reference>
<dbReference type="eggNOG" id="KOG3525">
    <property type="taxonomic scope" value="Eukaryota"/>
</dbReference>
<feature type="region of interest" description="Disordered" evidence="1">
    <location>
        <begin position="2403"/>
        <end position="2426"/>
    </location>
</feature>
<evidence type="ECO:0000256" key="2">
    <source>
        <dbReference type="SAM" id="Phobius"/>
    </source>
</evidence>
<feature type="transmembrane region" description="Helical" evidence="2">
    <location>
        <begin position="1436"/>
        <end position="1455"/>
    </location>
</feature>
<dbReference type="InterPro" id="IPR006212">
    <property type="entry name" value="Furin_repeat"/>
</dbReference>